<reference evidence="2" key="1">
    <citation type="submission" date="2021-01" db="EMBL/GenBank/DDBJ databases">
        <authorList>
            <person name="Corre E."/>
            <person name="Pelletier E."/>
            <person name="Niang G."/>
            <person name="Scheremetjew M."/>
            <person name="Finn R."/>
            <person name="Kale V."/>
            <person name="Holt S."/>
            <person name="Cochrane G."/>
            <person name="Meng A."/>
            <person name="Brown T."/>
            <person name="Cohen L."/>
        </authorList>
    </citation>
    <scope>NUCLEOTIDE SEQUENCE</scope>
    <source>
        <strain evidence="2">DIVA3 518/3/11/1/6</strain>
    </source>
</reference>
<organism evidence="2">
    <name type="scientific">Vannella robusta</name>
    <dbReference type="NCBI Taxonomy" id="1487602"/>
    <lineage>
        <taxon>Eukaryota</taxon>
        <taxon>Amoebozoa</taxon>
        <taxon>Discosea</taxon>
        <taxon>Flabellinia</taxon>
        <taxon>Vannellidae</taxon>
        <taxon>Vannella</taxon>
    </lineage>
</organism>
<accession>A0A7S4HZ35</accession>
<dbReference type="SMART" id="SM00506">
    <property type="entry name" value="A1pp"/>
    <property type="match status" value="1"/>
</dbReference>
<protein>
    <recommendedName>
        <fullName evidence="1">Macro domain-containing protein</fullName>
    </recommendedName>
</protein>
<evidence type="ECO:0000259" key="1">
    <source>
        <dbReference type="PROSITE" id="PS51154"/>
    </source>
</evidence>
<proteinExistence type="predicted"/>
<dbReference type="PANTHER" id="PTHR34413:SF2">
    <property type="entry name" value="PROPHAGE TAIL FIBER ASSEMBLY PROTEIN HOMOLOG TFAE-RELATED"/>
    <property type="match status" value="1"/>
</dbReference>
<dbReference type="InterPro" id="IPR043472">
    <property type="entry name" value="Macro_dom-like"/>
</dbReference>
<dbReference type="Pfam" id="PF01661">
    <property type="entry name" value="Macro"/>
    <property type="match status" value="1"/>
</dbReference>
<gene>
    <name evidence="2" type="ORF">VSP0166_LOCUS6223</name>
</gene>
<dbReference type="EMBL" id="HBKP01008771">
    <property type="protein sequence ID" value="CAE2213631.1"/>
    <property type="molecule type" value="Transcribed_RNA"/>
</dbReference>
<dbReference type="Gene3D" id="3.40.220.10">
    <property type="entry name" value="Leucine Aminopeptidase, subunit E, domain 1"/>
    <property type="match status" value="1"/>
</dbReference>
<dbReference type="SUPFAM" id="SSF52949">
    <property type="entry name" value="Macro domain-like"/>
    <property type="match status" value="1"/>
</dbReference>
<dbReference type="InterPro" id="IPR051220">
    <property type="entry name" value="TFA_Chaperone"/>
</dbReference>
<dbReference type="PROSITE" id="PS51154">
    <property type="entry name" value="MACRO"/>
    <property type="match status" value="1"/>
</dbReference>
<name>A0A7S4HZ35_9EUKA</name>
<dbReference type="InterPro" id="IPR002589">
    <property type="entry name" value="Macro_dom"/>
</dbReference>
<sequence length="214" mass="24283">MSGFRLVLVDINETLCKELEEKFQQFPDVEVVNDRFENLSEFDCMVSAANSFGLMDGGVDAAITKFFGAQLQERVQQYIIDHYEGEQPVGTSFIIKTNRRKHPYLAHTPTMRVPMPILRTDYCYSAMRAMLIAVKKHNEAAKESDQIKSVACTGLGTFYGSMQYDEAARQMALAYETFIEGPPKNIDWVYARTRQMKIVYGGTSPATDQVPTKY</sequence>
<evidence type="ECO:0000313" key="2">
    <source>
        <dbReference type="EMBL" id="CAE2213631.1"/>
    </source>
</evidence>
<dbReference type="AlphaFoldDB" id="A0A7S4HZ35"/>
<feature type="domain" description="Macro" evidence="1">
    <location>
        <begin position="1"/>
        <end position="214"/>
    </location>
</feature>
<dbReference type="PANTHER" id="PTHR34413">
    <property type="entry name" value="PROPHAGE TAIL FIBER ASSEMBLY PROTEIN HOMOLOG TFAE-RELATED-RELATED"/>
    <property type="match status" value="1"/>
</dbReference>